<dbReference type="InterPro" id="IPR037208">
    <property type="entry name" value="Spo0E-like_sf"/>
</dbReference>
<comment type="caution">
    <text evidence="1">The sequence shown here is derived from an EMBL/GenBank/DDBJ whole genome shotgun (WGS) entry which is preliminary data.</text>
</comment>
<dbReference type="Gene3D" id="4.10.280.10">
    <property type="entry name" value="Helix-loop-helix DNA-binding domain"/>
    <property type="match status" value="1"/>
</dbReference>
<sequence>MEHTALIVQIESARELLYTIEMKYGNLLHPEVIQQSVVLDGLINQFNQAKQKASVRSCQ</sequence>
<evidence type="ECO:0000313" key="1">
    <source>
        <dbReference type="EMBL" id="MDR6722815.1"/>
    </source>
</evidence>
<reference evidence="1" key="1">
    <citation type="submission" date="2023-07" db="EMBL/GenBank/DDBJ databases">
        <title>Sorghum-associated microbial communities from plants grown in Nebraska, USA.</title>
        <authorList>
            <person name="Schachtman D."/>
        </authorList>
    </citation>
    <scope>NUCLEOTIDE SEQUENCE</scope>
    <source>
        <strain evidence="1">BE80</strain>
    </source>
</reference>
<evidence type="ECO:0008006" key="3">
    <source>
        <dbReference type="Google" id="ProtNLM"/>
    </source>
</evidence>
<evidence type="ECO:0000313" key="2">
    <source>
        <dbReference type="Proteomes" id="UP001254832"/>
    </source>
</evidence>
<proteinExistence type="predicted"/>
<organism evidence="1 2">
    <name type="scientific">Paenibacillus amylolyticus</name>
    <dbReference type="NCBI Taxonomy" id="1451"/>
    <lineage>
        <taxon>Bacteria</taxon>
        <taxon>Bacillati</taxon>
        <taxon>Bacillota</taxon>
        <taxon>Bacilli</taxon>
        <taxon>Bacillales</taxon>
        <taxon>Paenibacillaceae</taxon>
        <taxon>Paenibacillus</taxon>
    </lineage>
</organism>
<protein>
    <recommendedName>
        <fullName evidence="3">Aspartyl-phosphate phosphatase Spo0E family protein</fullName>
    </recommendedName>
</protein>
<accession>A0AAP5GZZ0</accession>
<name>A0AAP5GZZ0_PAEAM</name>
<dbReference type="GO" id="GO:0043937">
    <property type="term" value="P:regulation of sporulation"/>
    <property type="evidence" value="ECO:0007669"/>
    <property type="project" value="InterPro"/>
</dbReference>
<dbReference type="AlphaFoldDB" id="A0AAP5GZZ0"/>
<dbReference type="Proteomes" id="UP001254832">
    <property type="component" value="Unassembled WGS sequence"/>
</dbReference>
<dbReference type="RefSeq" id="WP_310137331.1">
    <property type="nucleotide sequence ID" value="NZ_JAVDTR010000003.1"/>
</dbReference>
<dbReference type="GO" id="GO:0046983">
    <property type="term" value="F:protein dimerization activity"/>
    <property type="evidence" value="ECO:0007669"/>
    <property type="project" value="InterPro"/>
</dbReference>
<dbReference type="InterPro" id="IPR036638">
    <property type="entry name" value="HLH_DNA-bd_sf"/>
</dbReference>
<gene>
    <name evidence="1" type="ORF">J2W91_001267</name>
</gene>
<dbReference type="SUPFAM" id="SSF140500">
    <property type="entry name" value="BAS1536-like"/>
    <property type="match status" value="1"/>
</dbReference>
<dbReference type="Pfam" id="PF09388">
    <property type="entry name" value="SpoOE-like"/>
    <property type="match status" value="1"/>
</dbReference>
<dbReference type="InterPro" id="IPR018540">
    <property type="entry name" value="Spo0E-like"/>
</dbReference>
<dbReference type="EMBL" id="JAVDTR010000003">
    <property type="protein sequence ID" value="MDR6722815.1"/>
    <property type="molecule type" value="Genomic_DNA"/>
</dbReference>